<feature type="zinc finger region" description="C3H1-type" evidence="6">
    <location>
        <begin position="197"/>
        <end position="218"/>
    </location>
</feature>
<protein>
    <submittedName>
        <fullName evidence="10">Muscleblind-like protein 3 isoform X1</fullName>
    </submittedName>
</protein>
<sequence>MPSSPSMIVPIMGKDSRWLQVEVCREFQRGKCSRTEEECRFAHPPAHVVIHNGRVTACFDSLKGRCQREKCKYLHPPKHLKAQLEHNGRMLQQQQQMALQPQMLAPLTQQMMTNPSLLPTWQSLTVPTSNGTLIHQPVAFLADPGLAGGPRRLDKSDKLEVCREYQRGACSRDESECRYAHPPRHLNMDTSDGMVTVCMDFIKGKCQRESCKYFHPPSHLQGKVKAAQQQQQQMSLQSGMQEGSRKRAYEAISELSVGEPLRKQAMEVPIIVPGGISPGFPHQGLTTMQFTGLPTVPIMGYPLGLPQQTQQWQQVPSANYMPVEMATPPPTPQNMSPPQPQTFHQPQVPSPPQPMYEPYQYQMLTPQGQCNDMQYCNGYNGYNGYYYTLAPGPPVDPGAYTN</sequence>
<dbReference type="SMART" id="SM00356">
    <property type="entry name" value="ZnF_C3H1"/>
    <property type="match status" value="4"/>
</dbReference>
<dbReference type="FunFam" id="3.30.1370.210:FF:000010">
    <property type="entry name" value="Zinc finger CCCH domain-containing protein 28"/>
    <property type="match status" value="1"/>
</dbReference>
<organism evidence="9 10">
    <name type="scientific">Actinia tenebrosa</name>
    <name type="common">Australian red waratah sea anemone</name>
    <dbReference type="NCBI Taxonomy" id="6105"/>
    <lineage>
        <taxon>Eukaryota</taxon>
        <taxon>Metazoa</taxon>
        <taxon>Cnidaria</taxon>
        <taxon>Anthozoa</taxon>
        <taxon>Hexacorallia</taxon>
        <taxon>Actiniaria</taxon>
        <taxon>Actiniidae</taxon>
        <taxon>Actinia</taxon>
    </lineage>
</organism>
<dbReference type="GO" id="GO:0043484">
    <property type="term" value="P:regulation of RNA splicing"/>
    <property type="evidence" value="ECO:0007669"/>
    <property type="project" value="TreeGrafter"/>
</dbReference>
<dbReference type="FunFam" id="3.30.1370.210:FF:000001">
    <property type="entry name" value="Muscleblind-like 2 isoform 1"/>
    <property type="match status" value="1"/>
</dbReference>
<evidence type="ECO:0000256" key="5">
    <source>
        <dbReference type="ARBA" id="ARBA00038226"/>
    </source>
</evidence>
<name>A0A6P8HG09_ACTTE</name>
<dbReference type="GO" id="GO:0008270">
    <property type="term" value="F:zinc ion binding"/>
    <property type="evidence" value="ECO:0007669"/>
    <property type="project" value="UniProtKB-KW"/>
</dbReference>
<dbReference type="GO" id="GO:0003723">
    <property type="term" value="F:RNA binding"/>
    <property type="evidence" value="ECO:0007669"/>
    <property type="project" value="TreeGrafter"/>
</dbReference>
<dbReference type="PROSITE" id="PS50103">
    <property type="entry name" value="ZF_C3H1"/>
    <property type="match status" value="4"/>
</dbReference>
<dbReference type="PANTHER" id="PTHR12675">
    <property type="entry name" value="MUSCLEBLIND-LIKE PROTEIN"/>
    <property type="match status" value="1"/>
</dbReference>
<evidence type="ECO:0000259" key="8">
    <source>
        <dbReference type="PROSITE" id="PS50103"/>
    </source>
</evidence>
<accession>A0A6P8HG09</accession>
<dbReference type="Proteomes" id="UP000515163">
    <property type="component" value="Unplaced"/>
</dbReference>
<evidence type="ECO:0000256" key="1">
    <source>
        <dbReference type="ARBA" id="ARBA00022723"/>
    </source>
</evidence>
<evidence type="ECO:0000256" key="7">
    <source>
        <dbReference type="SAM" id="MobiDB-lite"/>
    </source>
</evidence>
<dbReference type="AlphaFoldDB" id="A0A6P8HG09"/>
<keyword evidence="9" id="KW-1185">Reference proteome</keyword>
<keyword evidence="4 6" id="KW-0862">Zinc</keyword>
<dbReference type="KEGG" id="aten:116291691"/>
<dbReference type="PANTHER" id="PTHR12675:SF12">
    <property type="entry name" value="PROTEIN MUSCLEBLIND"/>
    <property type="match status" value="1"/>
</dbReference>
<dbReference type="OrthoDB" id="6285980at2759"/>
<feature type="zinc finger region" description="C3H1-type" evidence="6">
    <location>
        <begin position="18"/>
        <end position="46"/>
    </location>
</feature>
<proteinExistence type="inferred from homology"/>
<keyword evidence="3 6" id="KW-0863">Zinc-finger</keyword>
<reference evidence="10" key="1">
    <citation type="submission" date="2025-08" db="UniProtKB">
        <authorList>
            <consortium name="RefSeq"/>
        </authorList>
    </citation>
    <scope>IDENTIFICATION</scope>
    <source>
        <tissue evidence="10">Tentacle</tissue>
    </source>
</reference>
<evidence type="ECO:0000313" key="10">
    <source>
        <dbReference type="RefSeq" id="XP_031554756.1"/>
    </source>
</evidence>
<dbReference type="FunCoup" id="A0A6P8HG09">
    <property type="interactions" value="2487"/>
</dbReference>
<dbReference type="Pfam" id="PF22628">
    <property type="entry name" value="zf-CCCH_10"/>
    <property type="match status" value="4"/>
</dbReference>
<dbReference type="InterPro" id="IPR000571">
    <property type="entry name" value="Znf_CCCH"/>
</dbReference>
<feature type="domain" description="C3H1-type" evidence="8">
    <location>
        <begin position="18"/>
        <end position="46"/>
    </location>
</feature>
<dbReference type="Gene3D" id="3.30.1370.210">
    <property type="match status" value="2"/>
</dbReference>
<feature type="region of interest" description="Disordered" evidence="7">
    <location>
        <begin position="330"/>
        <end position="350"/>
    </location>
</feature>
<dbReference type="InParanoid" id="A0A6P8HG09"/>
<feature type="compositionally biased region" description="Pro residues" evidence="7">
    <location>
        <begin position="330"/>
        <end position="340"/>
    </location>
</feature>
<evidence type="ECO:0000256" key="4">
    <source>
        <dbReference type="ARBA" id="ARBA00022833"/>
    </source>
</evidence>
<feature type="domain" description="C3H1-type" evidence="8">
    <location>
        <begin position="197"/>
        <end position="218"/>
    </location>
</feature>
<feature type="domain" description="C3H1-type" evidence="8">
    <location>
        <begin position="52"/>
        <end position="78"/>
    </location>
</feature>
<dbReference type="GeneID" id="116291691"/>
<evidence type="ECO:0000256" key="2">
    <source>
        <dbReference type="ARBA" id="ARBA00022737"/>
    </source>
</evidence>
<dbReference type="InterPro" id="IPR054429">
    <property type="entry name" value="Znf-CCCH_Muscleblind-like"/>
</dbReference>
<keyword evidence="2" id="KW-0677">Repeat</keyword>
<feature type="zinc finger region" description="C3H1-type" evidence="6">
    <location>
        <begin position="156"/>
        <end position="184"/>
    </location>
</feature>
<evidence type="ECO:0000313" key="9">
    <source>
        <dbReference type="Proteomes" id="UP000515163"/>
    </source>
</evidence>
<evidence type="ECO:0000256" key="3">
    <source>
        <dbReference type="ARBA" id="ARBA00022771"/>
    </source>
</evidence>
<dbReference type="GO" id="GO:0005654">
    <property type="term" value="C:nucleoplasm"/>
    <property type="evidence" value="ECO:0007669"/>
    <property type="project" value="TreeGrafter"/>
</dbReference>
<keyword evidence="1 6" id="KW-0479">Metal-binding</keyword>
<feature type="zinc finger region" description="C3H1-type" evidence="6">
    <location>
        <begin position="52"/>
        <end position="78"/>
    </location>
</feature>
<gene>
    <name evidence="10" type="primary">LOC116291691</name>
</gene>
<comment type="similarity">
    <text evidence="5">Belongs to the muscleblind family.</text>
</comment>
<dbReference type="GO" id="GO:0005737">
    <property type="term" value="C:cytoplasm"/>
    <property type="evidence" value="ECO:0007669"/>
    <property type="project" value="TreeGrafter"/>
</dbReference>
<dbReference type="RefSeq" id="XP_031554756.1">
    <property type="nucleotide sequence ID" value="XM_031698896.1"/>
</dbReference>
<evidence type="ECO:0000256" key="6">
    <source>
        <dbReference type="PROSITE-ProRule" id="PRU00723"/>
    </source>
</evidence>
<feature type="domain" description="C3H1-type" evidence="8">
    <location>
        <begin position="156"/>
        <end position="184"/>
    </location>
</feature>